<gene>
    <name evidence="3" type="ORF">Q9L58_008808</name>
</gene>
<evidence type="ECO:0000256" key="2">
    <source>
        <dbReference type="SAM" id="MobiDB-lite"/>
    </source>
</evidence>
<proteinExistence type="predicted"/>
<comment type="caution">
    <text evidence="3">The sequence shown here is derived from an EMBL/GenBank/DDBJ whole genome shotgun (WGS) entry which is preliminary data.</text>
</comment>
<feature type="coiled-coil region" evidence="1">
    <location>
        <begin position="6"/>
        <end position="33"/>
    </location>
</feature>
<name>A0ABR3G8Y7_9PEZI</name>
<keyword evidence="1" id="KW-0175">Coiled coil</keyword>
<organism evidence="3 4">
    <name type="scientific">Discina gigas</name>
    <dbReference type="NCBI Taxonomy" id="1032678"/>
    <lineage>
        <taxon>Eukaryota</taxon>
        <taxon>Fungi</taxon>
        <taxon>Dikarya</taxon>
        <taxon>Ascomycota</taxon>
        <taxon>Pezizomycotina</taxon>
        <taxon>Pezizomycetes</taxon>
        <taxon>Pezizales</taxon>
        <taxon>Discinaceae</taxon>
        <taxon>Discina</taxon>
    </lineage>
</organism>
<protein>
    <submittedName>
        <fullName evidence="3">Uncharacterized protein</fullName>
    </submittedName>
</protein>
<keyword evidence="4" id="KW-1185">Reference proteome</keyword>
<feature type="region of interest" description="Disordered" evidence="2">
    <location>
        <begin position="90"/>
        <end position="110"/>
    </location>
</feature>
<evidence type="ECO:0000256" key="1">
    <source>
        <dbReference type="SAM" id="Coils"/>
    </source>
</evidence>
<reference evidence="3 4" key="1">
    <citation type="submission" date="2024-02" db="EMBL/GenBank/DDBJ databases">
        <title>Discinaceae phylogenomics.</title>
        <authorList>
            <person name="Dirks A.C."/>
            <person name="James T.Y."/>
        </authorList>
    </citation>
    <scope>NUCLEOTIDE SEQUENCE [LARGE SCALE GENOMIC DNA]</scope>
    <source>
        <strain evidence="3 4">ACD0624</strain>
    </source>
</reference>
<sequence length="110" mass="12848">MTVDDMKEFEKDNRKVREHREQWENRWAEVQEEDATAMRKAERDMVRSFGKRGVGELDKRCWLVKTKKANLSLGQLIRLRRGELASVDWREPEPGADNEGYGGAHRAAYA</sequence>
<evidence type="ECO:0000313" key="4">
    <source>
        <dbReference type="Proteomes" id="UP001447188"/>
    </source>
</evidence>
<evidence type="ECO:0000313" key="3">
    <source>
        <dbReference type="EMBL" id="KAL0632328.1"/>
    </source>
</evidence>
<dbReference type="EMBL" id="JBBBZM010000175">
    <property type="protein sequence ID" value="KAL0632328.1"/>
    <property type="molecule type" value="Genomic_DNA"/>
</dbReference>
<dbReference type="Proteomes" id="UP001447188">
    <property type="component" value="Unassembled WGS sequence"/>
</dbReference>
<accession>A0ABR3G8Y7</accession>